<dbReference type="SUPFAM" id="SSF103481">
    <property type="entry name" value="Multidrug resistance efflux transporter EmrE"/>
    <property type="match status" value="1"/>
</dbReference>
<evidence type="ECO:0000256" key="4">
    <source>
        <dbReference type="ARBA" id="ARBA00022692"/>
    </source>
</evidence>
<dbReference type="GO" id="GO:0005789">
    <property type="term" value="C:endoplasmic reticulum membrane"/>
    <property type="evidence" value="ECO:0007669"/>
    <property type="project" value="TreeGrafter"/>
</dbReference>
<evidence type="ECO:0000256" key="8">
    <source>
        <dbReference type="SAM" id="Phobius"/>
    </source>
</evidence>
<dbReference type="Pfam" id="PF08449">
    <property type="entry name" value="UAA"/>
    <property type="match status" value="2"/>
</dbReference>
<protein>
    <recommendedName>
        <fullName evidence="11">UAA transporter</fullName>
    </recommendedName>
</protein>
<reference evidence="9 10" key="1">
    <citation type="submission" date="2022-09" db="EMBL/GenBank/DDBJ databases">
        <authorList>
            <person name="Palmer J.M."/>
        </authorList>
    </citation>
    <scope>NUCLEOTIDE SEQUENCE [LARGE SCALE GENOMIC DNA]</scope>
    <source>
        <strain evidence="9 10">DSM 7382</strain>
    </source>
</reference>
<dbReference type="Proteomes" id="UP001385951">
    <property type="component" value="Unassembled WGS sequence"/>
</dbReference>
<comment type="caution">
    <text evidence="9">The sequence shown here is derived from an EMBL/GenBank/DDBJ whole genome shotgun (WGS) entry which is preliminary data.</text>
</comment>
<keyword evidence="3" id="KW-0762">Sugar transport</keyword>
<name>A0AAW0GIU5_9APHY</name>
<feature type="transmembrane region" description="Helical" evidence="8">
    <location>
        <begin position="173"/>
        <end position="195"/>
    </location>
</feature>
<evidence type="ECO:0000256" key="1">
    <source>
        <dbReference type="ARBA" id="ARBA00004127"/>
    </source>
</evidence>
<dbReference type="GO" id="GO:0005462">
    <property type="term" value="F:UDP-N-acetylglucosamine transmembrane transporter activity"/>
    <property type="evidence" value="ECO:0007669"/>
    <property type="project" value="TreeGrafter"/>
</dbReference>
<feature type="transmembrane region" description="Helical" evidence="8">
    <location>
        <begin position="356"/>
        <end position="375"/>
    </location>
</feature>
<comment type="subcellular location">
    <subcellularLocation>
        <location evidence="1">Endomembrane system</location>
        <topology evidence="1">Multi-pass membrane protein</topology>
    </subcellularLocation>
</comment>
<proteinExistence type="predicted"/>
<keyword evidence="2" id="KW-0813">Transport</keyword>
<evidence type="ECO:0000313" key="10">
    <source>
        <dbReference type="Proteomes" id="UP001385951"/>
    </source>
</evidence>
<evidence type="ECO:0000313" key="9">
    <source>
        <dbReference type="EMBL" id="KAK7688915.1"/>
    </source>
</evidence>
<keyword evidence="4 8" id="KW-0812">Transmembrane</keyword>
<dbReference type="PANTHER" id="PTHR10778">
    <property type="entry name" value="SOLUTE CARRIER FAMILY 35 MEMBER B"/>
    <property type="match status" value="1"/>
</dbReference>
<keyword evidence="6 8" id="KW-0472">Membrane</keyword>
<feature type="transmembrane region" description="Helical" evidence="8">
    <location>
        <begin position="13"/>
        <end position="31"/>
    </location>
</feature>
<evidence type="ECO:0000256" key="7">
    <source>
        <dbReference type="SAM" id="MobiDB-lite"/>
    </source>
</evidence>
<feature type="transmembrane region" description="Helical" evidence="8">
    <location>
        <begin position="297"/>
        <end position="315"/>
    </location>
</feature>
<feature type="transmembrane region" description="Helical" evidence="8">
    <location>
        <begin position="327"/>
        <end position="350"/>
    </location>
</feature>
<dbReference type="EMBL" id="JASBNA010000009">
    <property type="protein sequence ID" value="KAK7688915.1"/>
    <property type="molecule type" value="Genomic_DNA"/>
</dbReference>
<evidence type="ECO:0000256" key="3">
    <source>
        <dbReference type="ARBA" id="ARBA00022597"/>
    </source>
</evidence>
<evidence type="ECO:0000256" key="6">
    <source>
        <dbReference type="ARBA" id="ARBA00023136"/>
    </source>
</evidence>
<feature type="transmembrane region" description="Helical" evidence="8">
    <location>
        <begin position="108"/>
        <end position="126"/>
    </location>
</feature>
<evidence type="ECO:0008006" key="11">
    <source>
        <dbReference type="Google" id="ProtNLM"/>
    </source>
</evidence>
<keyword evidence="5 8" id="KW-1133">Transmembrane helix</keyword>
<dbReference type="GO" id="GO:0000139">
    <property type="term" value="C:Golgi membrane"/>
    <property type="evidence" value="ECO:0007669"/>
    <property type="project" value="TreeGrafter"/>
</dbReference>
<feature type="compositionally biased region" description="Polar residues" evidence="7">
    <location>
        <begin position="206"/>
        <end position="223"/>
    </location>
</feature>
<evidence type="ECO:0000256" key="5">
    <source>
        <dbReference type="ARBA" id="ARBA00022989"/>
    </source>
</evidence>
<feature type="transmembrane region" description="Helical" evidence="8">
    <location>
        <begin position="77"/>
        <end position="96"/>
    </location>
</feature>
<gene>
    <name evidence="9" type="ORF">QCA50_007606</name>
</gene>
<evidence type="ECO:0000256" key="2">
    <source>
        <dbReference type="ARBA" id="ARBA00022448"/>
    </source>
</evidence>
<dbReference type="InterPro" id="IPR013657">
    <property type="entry name" value="SCL35B1-4/HUT1"/>
</dbReference>
<dbReference type="InterPro" id="IPR037185">
    <property type="entry name" value="EmrE-like"/>
</dbReference>
<keyword evidence="10" id="KW-1185">Reference proteome</keyword>
<sequence>MLGDISLAFLSDWSTTLFLVFGGCCSNALALEQLVSLYPRSGSLITFCQFLFITLRGIPQFVQFTPWPRLRERQIPIIPYLIQVLLFYFIALLNNAAFAYKIPMTVHIIFRSGGLVISMFMGWLLLGRRYNWTQIVAVVFVTSGVVLTTFSASKPKTAKPADFTAATSGSNTYTYATGILILLLALVLSGLLGIAQDRTYALYGSHSNSKAPSKPENGSTPASAETKKEQKKPAIWQEQMFYLHFLSMPMFYSVRQDLFNQFQALGDGPVLYLALPASNSLSQTSWHSYSSIPIPAAYLYLLLNTLTQLVCISGVHRLTSRVSSLTVTLVLVVRKAVSLIISVTLFGSGVEGNKAVMMWTGAMLVFLGTFVYSFGGSKVEAKKKQE</sequence>
<dbReference type="PANTHER" id="PTHR10778:SF4">
    <property type="entry name" value="NUCLEOTIDE SUGAR TRANSPORTER SLC35B4"/>
    <property type="match status" value="1"/>
</dbReference>
<feature type="transmembrane region" description="Helical" evidence="8">
    <location>
        <begin position="43"/>
        <end position="62"/>
    </location>
</feature>
<feature type="transmembrane region" description="Helical" evidence="8">
    <location>
        <begin position="132"/>
        <end position="152"/>
    </location>
</feature>
<feature type="region of interest" description="Disordered" evidence="7">
    <location>
        <begin position="206"/>
        <end position="231"/>
    </location>
</feature>
<dbReference type="AlphaFoldDB" id="A0AAW0GIU5"/>
<dbReference type="Gene3D" id="1.10.3730.20">
    <property type="match status" value="1"/>
</dbReference>
<organism evidence="9 10">
    <name type="scientific">Cerrena zonata</name>
    <dbReference type="NCBI Taxonomy" id="2478898"/>
    <lineage>
        <taxon>Eukaryota</taxon>
        <taxon>Fungi</taxon>
        <taxon>Dikarya</taxon>
        <taxon>Basidiomycota</taxon>
        <taxon>Agaricomycotina</taxon>
        <taxon>Agaricomycetes</taxon>
        <taxon>Polyporales</taxon>
        <taxon>Cerrenaceae</taxon>
        <taxon>Cerrena</taxon>
    </lineage>
</organism>
<dbReference type="GO" id="GO:0005464">
    <property type="term" value="F:UDP-xylose transmembrane transporter activity"/>
    <property type="evidence" value="ECO:0007669"/>
    <property type="project" value="TreeGrafter"/>
</dbReference>
<accession>A0AAW0GIU5</accession>